<protein>
    <submittedName>
        <fullName evidence="5">Plant EC metallothionein-like protein family 15</fullName>
    </submittedName>
</protein>
<keyword evidence="3" id="KW-0480">Metal-thiolate cluster</keyword>
<evidence type="ECO:0000313" key="5">
    <source>
        <dbReference type="EMBL" id="KAG7567391.1"/>
    </source>
</evidence>
<accession>A0A8T2A6L3</accession>
<dbReference type="Proteomes" id="UP000694240">
    <property type="component" value="Chromosome 9"/>
</dbReference>
<evidence type="ECO:0000313" key="6">
    <source>
        <dbReference type="Proteomes" id="UP000694240"/>
    </source>
</evidence>
<evidence type="ECO:0000256" key="2">
    <source>
        <dbReference type="ARBA" id="ARBA00022723"/>
    </source>
</evidence>
<comment type="caution">
    <text evidence="5">The sequence shown here is derived from an EMBL/GenBank/DDBJ whole genome shotgun (WGS) entry which is preliminary data.</text>
</comment>
<dbReference type="AlphaFoldDB" id="A0A8T2A6L3"/>
<feature type="region of interest" description="Disordered" evidence="4">
    <location>
        <begin position="1"/>
        <end position="34"/>
    </location>
</feature>
<feature type="region of interest" description="Disordered" evidence="4">
    <location>
        <begin position="102"/>
        <end position="124"/>
    </location>
</feature>
<name>A0A8T2A6L3_9BRAS</name>
<evidence type="ECO:0000256" key="3">
    <source>
        <dbReference type="ARBA" id="ARBA00022851"/>
    </source>
</evidence>
<dbReference type="InterPro" id="IPR000316">
    <property type="entry name" value="Metallthion_15"/>
</dbReference>
<comment type="similarity">
    <text evidence="1">Belongs to the metallothionein superfamily. Type 15 family.</text>
</comment>
<sequence length="124" mass="13353">MKCKKEELVRKKREKQKMADTGKGSSSASCNDRCGCPSPCPGGESCRCKMMSEASGGDQEHNTCPCGEHCGCNPCNCPKTQTQTSAKGCTCGIISQWVTRPKAKTQNVDNDHSAHELMSTHTNP</sequence>
<dbReference type="Pfam" id="PF02068">
    <property type="entry name" value="Metallothio_PEC"/>
    <property type="match status" value="1"/>
</dbReference>
<keyword evidence="2" id="KW-0479">Metal-binding</keyword>
<evidence type="ECO:0000256" key="4">
    <source>
        <dbReference type="SAM" id="MobiDB-lite"/>
    </source>
</evidence>
<dbReference type="EMBL" id="JAEFBK010000009">
    <property type="protein sequence ID" value="KAG7567391.1"/>
    <property type="molecule type" value="Genomic_DNA"/>
</dbReference>
<dbReference type="GO" id="GO:0008270">
    <property type="term" value="F:zinc ion binding"/>
    <property type="evidence" value="ECO:0007669"/>
    <property type="project" value="InterPro"/>
</dbReference>
<dbReference type="PANTHER" id="PTHR48198:SF1">
    <property type="entry name" value="METALLOTHIONEIN-LIKE PROTEIN 4A-RELATED"/>
    <property type="match status" value="1"/>
</dbReference>
<keyword evidence="6" id="KW-1185">Reference proteome</keyword>
<reference evidence="5 6" key="1">
    <citation type="submission" date="2020-12" db="EMBL/GenBank/DDBJ databases">
        <title>Concerted genomic and epigenomic changes stabilize Arabidopsis allopolyploids.</title>
        <authorList>
            <person name="Chen Z."/>
        </authorList>
    </citation>
    <scope>NUCLEOTIDE SEQUENCE [LARGE SCALE GENOMIC DNA]</scope>
    <source>
        <strain evidence="5">Allo738</strain>
        <tissue evidence="5">Leaf</tissue>
    </source>
</reference>
<dbReference type="PANTHER" id="PTHR48198">
    <property type="entry name" value="EC PROTEIN HOMOLOG"/>
    <property type="match status" value="1"/>
</dbReference>
<proteinExistence type="inferred from homology"/>
<evidence type="ECO:0000256" key="1">
    <source>
        <dbReference type="ARBA" id="ARBA00005802"/>
    </source>
</evidence>
<gene>
    <name evidence="5" type="ORF">ISN45_Aa04g002720</name>
</gene>
<organism evidence="5 6">
    <name type="scientific">Arabidopsis thaliana x Arabidopsis arenosa</name>
    <dbReference type="NCBI Taxonomy" id="1240361"/>
    <lineage>
        <taxon>Eukaryota</taxon>
        <taxon>Viridiplantae</taxon>
        <taxon>Streptophyta</taxon>
        <taxon>Embryophyta</taxon>
        <taxon>Tracheophyta</taxon>
        <taxon>Spermatophyta</taxon>
        <taxon>Magnoliopsida</taxon>
        <taxon>eudicotyledons</taxon>
        <taxon>Gunneridae</taxon>
        <taxon>Pentapetalae</taxon>
        <taxon>rosids</taxon>
        <taxon>malvids</taxon>
        <taxon>Brassicales</taxon>
        <taxon>Brassicaceae</taxon>
        <taxon>Camelineae</taxon>
        <taxon>Arabidopsis</taxon>
    </lineage>
</organism>